<dbReference type="SUPFAM" id="SSF56784">
    <property type="entry name" value="HAD-like"/>
    <property type="match status" value="1"/>
</dbReference>
<dbReference type="InterPro" id="IPR006543">
    <property type="entry name" value="Histidinol-phos"/>
</dbReference>
<dbReference type="Pfam" id="PF13242">
    <property type="entry name" value="Hydrolase_like"/>
    <property type="match status" value="1"/>
</dbReference>
<feature type="active site" description="Proton donor" evidence="8">
    <location>
        <position position="10"/>
    </location>
</feature>
<evidence type="ECO:0000256" key="4">
    <source>
        <dbReference type="ARBA" id="ARBA00022801"/>
    </source>
</evidence>
<reference evidence="11 12" key="1">
    <citation type="submission" date="2018-10" db="EMBL/GenBank/DDBJ databases">
        <title>Oceanobacillus sp. YLB-02 draft genome.</title>
        <authorList>
            <person name="Yu L."/>
        </authorList>
    </citation>
    <scope>NUCLEOTIDE SEQUENCE [LARGE SCALE GENOMIC DNA]</scope>
    <source>
        <strain evidence="11 12">YLB-02</strain>
    </source>
</reference>
<sequence length="175" mass="19534">MSIAIFLDRDGVINEVLSERVRFVNKPKDFHLLEGAGEAIKLLNQAGYLVFVVTNQGGVGLGYMKESMLVDVHKKMEKDLAHYGAMVNDIAYCPHKPYEGCICRKPNPGMILQLAEQHQIDLDKSYMVGDREPDIEAGKKAGVKTVLVGVSKERANADLYFPDLLQFAKWLTKGH</sequence>
<dbReference type="PIRSF" id="PIRSF004682">
    <property type="entry name" value="GmhB"/>
    <property type="match status" value="1"/>
</dbReference>
<comment type="similarity">
    <text evidence="7">Belongs to the gmhB family.</text>
</comment>
<proteinExistence type="inferred from homology"/>
<evidence type="ECO:0000313" key="11">
    <source>
        <dbReference type="EMBL" id="RLL42719.1"/>
    </source>
</evidence>
<protein>
    <recommendedName>
        <fullName evidence="6 7">D,D-heptose 1,7-bisphosphate phosphatase</fullName>
        <ecNumber evidence="7">3.1.3.-</ecNumber>
    </recommendedName>
</protein>
<feature type="site" description="Contributes to substrate recognition" evidence="9">
    <location>
        <position position="104"/>
    </location>
</feature>
<dbReference type="RefSeq" id="WP_121524086.1">
    <property type="nucleotide sequence ID" value="NZ_RCHR01000005.1"/>
</dbReference>
<evidence type="ECO:0000256" key="10">
    <source>
        <dbReference type="PIRSR" id="PIRSR004682-4"/>
    </source>
</evidence>
<keyword evidence="2 7" id="KW-0963">Cytoplasm</keyword>
<keyword evidence="10" id="KW-0460">Magnesium</keyword>
<evidence type="ECO:0000256" key="5">
    <source>
        <dbReference type="ARBA" id="ARBA00023277"/>
    </source>
</evidence>
<dbReference type="GO" id="GO:0005737">
    <property type="term" value="C:cytoplasm"/>
    <property type="evidence" value="ECO:0007669"/>
    <property type="project" value="UniProtKB-SubCell"/>
</dbReference>
<evidence type="ECO:0000256" key="9">
    <source>
        <dbReference type="PIRSR" id="PIRSR004682-3"/>
    </source>
</evidence>
<dbReference type="PANTHER" id="PTHR42891">
    <property type="entry name" value="D-GLYCERO-BETA-D-MANNO-HEPTOSE-1,7-BISPHOSPHATE 7-PHOSPHATASE"/>
    <property type="match status" value="1"/>
</dbReference>
<keyword evidence="4 7" id="KW-0378">Hydrolase</keyword>
<evidence type="ECO:0000256" key="7">
    <source>
        <dbReference type="PIRNR" id="PIRNR004682"/>
    </source>
</evidence>
<comment type="cofactor">
    <cofactor evidence="10">
        <name>Mg(2+)</name>
        <dbReference type="ChEBI" id="CHEBI:18420"/>
    </cofactor>
</comment>
<feature type="active site" description="Nucleophile" evidence="8">
    <location>
        <position position="8"/>
    </location>
</feature>
<dbReference type="AlphaFoldDB" id="A0A498D432"/>
<keyword evidence="10" id="KW-0862">Zinc</keyword>
<dbReference type="InterPro" id="IPR023214">
    <property type="entry name" value="HAD_sf"/>
</dbReference>
<dbReference type="InterPro" id="IPR006549">
    <property type="entry name" value="HAD-SF_hydro_IIIA"/>
</dbReference>
<comment type="subcellular location">
    <subcellularLocation>
        <location evidence="1 7">Cytoplasm</location>
    </subcellularLocation>
</comment>
<dbReference type="EC" id="3.1.3.-" evidence="7"/>
<keyword evidence="3 10" id="KW-0479">Metal-binding</keyword>
<evidence type="ECO:0000256" key="6">
    <source>
        <dbReference type="ARBA" id="ARBA00031828"/>
    </source>
</evidence>
<name>A0A498D432_9BACI</name>
<dbReference type="PANTHER" id="PTHR42891:SF1">
    <property type="entry name" value="D-GLYCERO-BETA-D-MANNO-HEPTOSE-1,7-BISPHOSPHATE 7-PHOSPHATASE"/>
    <property type="match status" value="1"/>
</dbReference>
<dbReference type="GO" id="GO:0016791">
    <property type="term" value="F:phosphatase activity"/>
    <property type="evidence" value="ECO:0007669"/>
    <property type="project" value="InterPro"/>
</dbReference>
<dbReference type="NCBIfam" id="TIGR01662">
    <property type="entry name" value="HAD-SF-IIIA"/>
    <property type="match status" value="1"/>
</dbReference>
<gene>
    <name evidence="11" type="ORF">D8M04_14280</name>
</gene>
<feature type="site" description="Stabilizes the phosphoryl group" evidence="9">
    <location>
        <position position="54"/>
    </location>
</feature>
<keyword evidence="5 7" id="KW-0119">Carbohydrate metabolism</keyword>
<dbReference type="EMBL" id="RCHR01000005">
    <property type="protein sequence ID" value="RLL42719.1"/>
    <property type="molecule type" value="Genomic_DNA"/>
</dbReference>
<dbReference type="OrthoDB" id="9801899at2"/>
<dbReference type="Gene3D" id="3.40.50.1000">
    <property type="entry name" value="HAD superfamily/HAD-like"/>
    <property type="match status" value="1"/>
</dbReference>
<feature type="binding site" evidence="10">
    <location>
        <position position="101"/>
    </location>
    <ligand>
        <name>Zn(2+)</name>
        <dbReference type="ChEBI" id="CHEBI:29105"/>
    </ligand>
</feature>
<dbReference type="GO" id="GO:0046872">
    <property type="term" value="F:metal ion binding"/>
    <property type="evidence" value="ECO:0007669"/>
    <property type="project" value="UniProtKB-KW"/>
</dbReference>
<feature type="binding site" evidence="10">
    <location>
        <position position="130"/>
    </location>
    <ligand>
        <name>Mg(2+)</name>
        <dbReference type="ChEBI" id="CHEBI:18420"/>
    </ligand>
</feature>
<organism evidence="11 12">
    <name type="scientific">Oceanobacillus piezotolerans</name>
    <dbReference type="NCBI Taxonomy" id="2448030"/>
    <lineage>
        <taxon>Bacteria</taxon>
        <taxon>Bacillati</taxon>
        <taxon>Bacillota</taxon>
        <taxon>Bacilli</taxon>
        <taxon>Bacillales</taxon>
        <taxon>Bacillaceae</taxon>
        <taxon>Oceanobacillus</taxon>
    </lineage>
</organism>
<feature type="binding site" evidence="10">
    <location>
        <position position="93"/>
    </location>
    <ligand>
        <name>Zn(2+)</name>
        <dbReference type="ChEBI" id="CHEBI:29105"/>
    </ligand>
</feature>
<dbReference type="NCBIfam" id="TIGR01656">
    <property type="entry name" value="Histidinol-ppas"/>
    <property type="match status" value="1"/>
</dbReference>
<comment type="cofactor">
    <cofactor evidence="10">
        <name>Zn(2+)</name>
        <dbReference type="ChEBI" id="CHEBI:29105"/>
    </cofactor>
</comment>
<dbReference type="CDD" id="cd07503">
    <property type="entry name" value="HAD_HisB-N"/>
    <property type="match status" value="1"/>
</dbReference>
<feature type="site" description="Stabilizes the phosphoryl group" evidence="9">
    <location>
        <position position="105"/>
    </location>
</feature>
<evidence type="ECO:0000256" key="8">
    <source>
        <dbReference type="PIRSR" id="PIRSR004682-1"/>
    </source>
</evidence>
<dbReference type="InterPro" id="IPR004446">
    <property type="entry name" value="Heptose_bisP_phosphatase"/>
</dbReference>
<evidence type="ECO:0000313" key="12">
    <source>
        <dbReference type="Proteomes" id="UP000270219"/>
    </source>
</evidence>
<feature type="binding site" evidence="10">
    <location>
        <position position="103"/>
    </location>
    <ligand>
        <name>Zn(2+)</name>
        <dbReference type="ChEBI" id="CHEBI:29105"/>
    </ligand>
</feature>
<dbReference type="InterPro" id="IPR036412">
    <property type="entry name" value="HAD-like_sf"/>
</dbReference>
<dbReference type="GO" id="GO:0005975">
    <property type="term" value="P:carbohydrate metabolic process"/>
    <property type="evidence" value="ECO:0007669"/>
    <property type="project" value="InterPro"/>
</dbReference>
<comment type="caution">
    <text evidence="11">The sequence shown here is derived from an EMBL/GenBank/DDBJ whole genome shotgun (WGS) entry which is preliminary data.</text>
</comment>
<feature type="binding site" evidence="10">
    <location>
        <position position="8"/>
    </location>
    <ligand>
        <name>Mg(2+)</name>
        <dbReference type="ChEBI" id="CHEBI:18420"/>
    </ligand>
</feature>
<dbReference type="Proteomes" id="UP000270219">
    <property type="component" value="Unassembled WGS sequence"/>
</dbReference>
<feature type="binding site" evidence="10">
    <location>
        <position position="95"/>
    </location>
    <ligand>
        <name>Zn(2+)</name>
        <dbReference type="ChEBI" id="CHEBI:29105"/>
    </ligand>
</feature>
<evidence type="ECO:0000256" key="1">
    <source>
        <dbReference type="ARBA" id="ARBA00004496"/>
    </source>
</evidence>
<evidence type="ECO:0000256" key="3">
    <source>
        <dbReference type="ARBA" id="ARBA00022723"/>
    </source>
</evidence>
<accession>A0A498D432</accession>
<keyword evidence="12" id="KW-1185">Reference proteome</keyword>
<evidence type="ECO:0000256" key="2">
    <source>
        <dbReference type="ARBA" id="ARBA00022490"/>
    </source>
</evidence>
<feature type="binding site" evidence="10">
    <location>
        <position position="10"/>
    </location>
    <ligand>
        <name>Mg(2+)</name>
        <dbReference type="ChEBI" id="CHEBI:18420"/>
    </ligand>
</feature>